<dbReference type="SUPFAM" id="SSF52206">
    <property type="entry name" value="Hypothetical protein MTH538"/>
    <property type="match status" value="1"/>
</dbReference>
<dbReference type="InterPro" id="IPR015032">
    <property type="entry name" value="ThsB__TIR-like_domain"/>
</dbReference>
<dbReference type="EMBL" id="CP020475">
    <property type="protein sequence ID" value="ARE85541.1"/>
    <property type="molecule type" value="Genomic_DNA"/>
</dbReference>
<dbReference type="KEGG" id="rmm:ROSMUCSMR3_04098"/>
<protein>
    <recommendedName>
        <fullName evidence="1">Thoeris protein ThsB TIR-like domain-containing protein</fullName>
    </recommendedName>
</protein>
<evidence type="ECO:0000313" key="2">
    <source>
        <dbReference type="EMBL" id="ARE85541.1"/>
    </source>
</evidence>
<keyword evidence="3" id="KW-1185">Reference proteome</keyword>
<reference evidence="2 3" key="1">
    <citation type="submission" date="2017-03" db="EMBL/GenBank/DDBJ databases">
        <title>Genome Sequence of Roseovarius mucosus strain SMR3 Isolated from a culture of the Diatom Skeletonema marinoi.</title>
        <authorList>
            <person name="Topel M."/>
            <person name="Pinder M."/>
            <person name="Johansson O.N."/>
            <person name="Kourtchenko O."/>
            <person name="Godhe A."/>
            <person name="Clarke A.K."/>
        </authorList>
    </citation>
    <scope>NUCLEOTIDE SEQUENCE [LARGE SCALE GENOMIC DNA]</scope>
    <source>
        <strain evidence="2 3">SMR3</strain>
        <plasmid evidence="3">psmr3-1</plasmid>
    </source>
</reference>
<dbReference type="RefSeq" id="WP_081508720.1">
    <property type="nucleotide sequence ID" value="NZ_CP020475.1"/>
</dbReference>
<gene>
    <name evidence="2" type="ORF">ROSMUCSMR3_04098</name>
</gene>
<feature type="domain" description="Thoeris protein ThsB TIR-like" evidence="1">
    <location>
        <begin position="6"/>
        <end position="98"/>
    </location>
</feature>
<name>A0A1V0RUS0_9RHOB</name>
<accession>A0A1V0RUS0</accession>
<sequence>MARKCFYSFYYNEDNWRVSTVKNIGAIEGQPLVSANEFEEIKRKGDKAVADWIAGNMAGRSTVIVLIGTNTASRKWVKHEIKYAFDSGKALLGIHIHRLLDRSGNTSAKGANPFGTFTVGTDKKPLTNWAKTYDPAGVDSKGVYDTIKNNIESWVEEAIRLRG</sequence>
<dbReference type="OrthoDB" id="9811746at2"/>
<proteinExistence type="predicted"/>
<dbReference type="AlphaFoldDB" id="A0A1V0RUS0"/>
<keyword evidence="2" id="KW-0614">Plasmid</keyword>
<evidence type="ECO:0000313" key="3">
    <source>
        <dbReference type="Proteomes" id="UP000192273"/>
    </source>
</evidence>
<geneLocation type="plasmid" evidence="3">
    <name>psmr3-1</name>
</geneLocation>
<organism evidence="2 3">
    <name type="scientific">Roseovarius mucosus</name>
    <dbReference type="NCBI Taxonomy" id="215743"/>
    <lineage>
        <taxon>Bacteria</taxon>
        <taxon>Pseudomonadati</taxon>
        <taxon>Pseudomonadota</taxon>
        <taxon>Alphaproteobacteria</taxon>
        <taxon>Rhodobacterales</taxon>
        <taxon>Roseobacteraceae</taxon>
        <taxon>Roseovarius</taxon>
    </lineage>
</organism>
<dbReference type="InterPro" id="IPR036490">
    <property type="entry name" value="ThsB_TIR-like_sf"/>
</dbReference>
<dbReference type="Proteomes" id="UP000192273">
    <property type="component" value="Plasmid pSMR3-1"/>
</dbReference>
<dbReference type="Pfam" id="PF08937">
    <property type="entry name" value="ThsB_TIR"/>
    <property type="match status" value="1"/>
</dbReference>
<evidence type="ECO:0000259" key="1">
    <source>
        <dbReference type="Pfam" id="PF08937"/>
    </source>
</evidence>
<dbReference type="Gene3D" id="3.40.50.9200">
    <property type="entry name" value="Hypothetical protein MTH538"/>
    <property type="match status" value="1"/>
</dbReference>